<proteinExistence type="predicted"/>
<dbReference type="EMBL" id="CP014869">
    <property type="protein sequence ID" value="AMT94758.1"/>
    <property type="molecule type" value="Genomic_DNA"/>
</dbReference>
<gene>
    <name evidence="1" type="ORF">A2T55_14225</name>
</gene>
<organism evidence="1 2">
    <name type="scientific">Brevibacterium linens</name>
    <dbReference type="NCBI Taxonomy" id="1703"/>
    <lineage>
        <taxon>Bacteria</taxon>
        <taxon>Bacillati</taxon>
        <taxon>Actinomycetota</taxon>
        <taxon>Actinomycetes</taxon>
        <taxon>Micrococcales</taxon>
        <taxon>Brevibacteriaceae</taxon>
        <taxon>Brevibacterium</taxon>
    </lineage>
</organism>
<accession>A0A142NPP2</accession>
<evidence type="ECO:0000313" key="1">
    <source>
        <dbReference type="EMBL" id="AMT94758.1"/>
    </source>
</evidence>
<dbReference type="RefSeq" id="WP_062862323.1">
    <property type="nucleotide sequence ID" value="NZ_CP014869.1"/>
</dbReference>
<dbReference type="AlphaFoldDB" id="A0A142NPP2"/>
<sequence>MSQLRTAIVIDYQNLHLTAHGLFDRYRPPHESLIHPGQYAKNLIQRRNSIIRDRSEAVLTEVDVYRGLPNAKHDPDFYGRNLAHKSQWERDPSIHVTHRPLKYTYKYADDGTRATDGQGNFLIAKREEKGVDVLCALGLVRRSLEDDIDLVILCTQDTDLSHAIDEVLHYGQARVETASWFANDEFRRSKEIRPSLKGIRIWNTRMGQREFFGSIDRTQYF</sequence>
<evidence type="ECO:0000313" key="2">
    <source>
        <dbReference type="Proteomes" id="UP000075950"/>
    </source>
</evidence>
<name>A0A142NPP2_BRELN</name>
<dbReference type="Gene3D" id="3.40.50.1010">
    <property type="entry name" value="5'-nuclease"/>
    <property type="match status" value="1"/>
</dbReference>
<protein>
    <submittedName>
        <fullName evidence="1">Uncharacterized protein</fullName>
    </submittedName>
</protein>
<dbReference type="Proteomes" id="UP000075950">
    <property type="component" value="Chromosome"/>
</dbReference>
<dbReference type="KEGG" id="bly:A2T55_14225"/>
<reference evidence="2" key="1">
    <citation type="submission" date="2016-03" db="EMBL/GenBank/DDBJ databases">
        <authorList>
            <person name="Ploux O."/>
        </authorList>
    </citation>
    <scope>NUCLEOTIDE SEQUENCE [LARGE SCALE GENOMIC DNA]</scope>
    <source>
        <strain evidence="2">BS258</strain>
    </source>
</reference>